<dbReference type="InterPro" id="IPR032675">
    <property type="entry name" value="LRR_dom_sf"/>
</dbReference>
<gene>
    <name evidence="1" type="ORF">CC1_27070</name>
</gene>
<dbReference type="PATRIC" id="fig|717962.3.peg.2594"/>
<dbReference type="RefSeq" id="WP_015514861.1">
    <property type="nucleotide sequence ID" value="NC_021009.1"/>
</dbReference>
<reference evidence="1 2" key="2">
    <citation type="submission" date="2010-03" db="EMBL/GenBank/DDBJ databases">
        <authorList>
            <person name="Pajon A."/>
        </authorList>
    </citation>
    <scope>NUCLEOTIDE SEQUENCE [LARGE SCALE GENOMIC DNA]</scope>
    <source>
        <strain evidence="1 2">GD/7</strain>
    </source>
</reference>
<proteinExistence type="predicted"/>
<dbReference type="AlphaFoldDB" id="D4JAF9"/>
<protein>
    <recommendedName>
        <fullName evidence="3">Leucine-rich repeat domain-containing protein</fullName>
    </recommendedName>
</protein>
<dbReference type="InterPro" id="IPR026906">
    <property type="entry name" value="LRR_5"/>
</dbReference>
<dbReference type="Gene3D" id="3.80.10.10">
    <property type="entry name" value="Ribonuclease Inhibitor"/>
    <property type="match status" value="1"/>
</dbReference>
<evidence type="ECO:0008006" key="3">
    <source>
        <dbReference type="Google" id="ProtNLM"/>
    </source>
</evidence>
<dbReference type="HOGENOM" id="CLU_707348_0_0_9"/>
<sequence>MILDAKEQWYTLENLEKVEHMQFLPIDAYAIENGKRCLEIPEGVKSISEDAAAVYNIGSIVSNISYILDHQELQRIEWEKKLRQRRLIKMTFPKEAGATASERSAYLVGKELRVRLVKMHLPASLESVSAAAFPKFLEAIEVDAGNAQYASVDGVLFSKDLKKLIRYPGYTGDQYSIPEGTECIAQEAFSGCYLKKLTLPASIKTIERNAFRGMSGLEEMDCQSEDIALGTGLFSESKLDQIDWWPWESITKAAFMNSSIEHIRIPEGVEAIEDYAFAGCRYVREITVSEGVKSIERNSFRLGMGFDGNISLPLHLYPMIYRFPPLTTINGMPKRKISERYLSGENCREDREVMIEQQLELETALGKLNFMNIAARRYIQAELQCLNSMI</sequence>
<name>D4JAF9_9FIRM</name>
<dbReference type="EMBL" id="FP929038">
    <property type="protein sequence ID" value="CBK81330.1"/>
    <property type="molecule type" value="Genomic_DNA"/>
</dbReference>
<reference evidence="1 2" key="1">
    <citation type="submission" date="2010-03" db="EMBL/GenBank/DDBJ databases">
        <title>The genome sequence of Coprococcus catus GD/7.</title>
        <authorList>
            <consortium name="metaHIT consortium -- http://www.metahit.eu/"/>
            <person name="Pajon A."/>
            <person name="Turner K."/>
            <person name="Parkhill J."/>
            <person name="Duncan S."/>
            <person name="Flint H."/>
        </authorList>
    </citation>
    <scope>NUCLEOTIDE SEQUENCE [LARGE SCALE GENOMIC DNA]</scope>
    <source>
        <strain evidence="1 2">GD/7</strain>
    </source>
</reference>
<dbReference type="STRING" id="717962.CC1_27070"/>
<evidence type="ECO:0000313" key="1">
    <source>
        <dbReference type="EMBL" id="CBK81330.1"/>
    </source>
</evidence>
<accession>D4JAF9</accession>
<dbReference type="Pfam" id="PF13306">
    <property type="entry name" value="LRR_5"/>
    <property type="match status" value="2"/>
</dbReference>
<dbReference type="KEGG" id="cct:CC1_27070"/>
<dbReference type="Proteomes" id="UP000008798">
    <property type="component" value="Chromosome"/>
</dbReference>
<organism evidence="1 2">
    <name type="scientific">Coprococcus catus GD/7</name>
    <dbReference type="NCBI Taxonomy" id="717962"/>
    <lineage>
        <taxon>Bacteria</taxon>
        <taxon>Bacillati</taxon>
        <taxon>Bacillota</taxon>
        <taxon>Clostridia</taxon>
        <taxon>Lachnospirales</taxon>
        <taxon>Lachnospiraceae</taxon>
        <taxon>Coprococcus</taxon>
    </lineage>
</organism>
<evidence type="ECO:0000313" key="2">
    <source>
        <dbReference type="Proteomes" id="UP000008798"/>
    </source>
</evidence>